<dbReference type="RefSeq" id="WP_190262063.1">
    <property type="nucleotide sequence ID" value="NZ_CP053923.1"/>
</dbReference>
<dbReference type="AlphaFoldDB" id="A0A7H1MYU1"/>
<dbReference type="EMBL" id="CP053923">
    <property type="protein sequence ID" value="QNT68627.1"/>
    <property type="molecule type" value="Genomic_DNA"/>
</dbReference>
<evidence type="ECO:0000256" key="1">
    <source>
        <dbReference type="SAM" id="SignalP"/>
    </source>
</evidence>
<feature type="signal peptide" evidence="1">
    <location>
        <begin position="1"/>
        <end position="21"/>
    </location>
</feature>
<evidence type="ECO:0000313" key="3">
    <source>
        <dbReference type="Proteomes" id="UP000516369"/>
    </source>
</evidence>
<dbReference type="KEGG" id="dvn:HQ394_03665"/>
<dbReference type="PANTHER" id="PTHR35399">
    <property type="entry name" value="SLR8030 PROTEIN"/>
    <property type="match status" value="1"/>
</dbReference>
<dbReference type="InterPro" id="IPR008557">
    <property type="entry name" value="PhoX"/>
</dbReference>
<feature type="chain" id="PRO_5028959779" evidence="1">
    <location>
        <begin position="22"/>
        <end position="646"/>
    </location>
</feature>
<dbReference type="PANTHER" id="PTHR35399:SF2">
    <property type="entry name" value="DUF839 DOMAIN-CONTAINING PROTEIN"/>
    <property type="match status" value="1"/>
</dbReference>
<dbReference type="Pfam" id="PF05787">
    <property type="entry name" value="PhoX"/>
    <property type="match status" value="1"/>
</dbReference>
<accession>A0A7H1MYU1</accession>
<name>A0A7H1MYU1_9PROT</name>
<protein>
    <submittedName>
        <fullName evidence="2">DUF839 domain-containing protein</fullName>
    </submittedName>
</protein>
<evidence type="ECO:0000313" key="2">
    <source>
        <dbReference type="EMBL" id="QNT68627.1"/>
    </source>
</evidence>
<keyword evidence="1" id="KW-0732">Signal</keyword>
<sequence length="646" mass="68815">MRCQLIVAAVAATNLALPAFAADAAKVQSVTFTPTPAPTTLEEMAQPLTTSSAVITFADGTRTTVPLRYTILYRSGDFLPDWYGGAVVDKSGKPLASIRTAKGATAEGPFYAYAPDANSLIRLDGAKIEAVKGNPLFLATHFEYHTEAPNADPLQPPLDMYGQLPMGIALATLDQDPATGTLSAVKLANVDAAAVAGIWTPCAGSLSPWNTHLGSEEYEPDARTYETKPLDVMNTYLGTPGKLAVDGGANPYMYGHITEVTVEPDGSSSIVKHFAMGRLAFELADVMPDGKTAYMGDDGDDVIRPMFIADKPGDLSAGTLYAAKWVQSSGEDFGRADLQWIRLGHATEAEIVALINKGIRFSDIFEVAEPKDIKADPAAYADMRPVFAYPGTGGGKATLLYLKLKPGMEQAAAFLETRRYAAYLGATTEFTKMEGQAHNAADKTFYTVISYIRDGMIAGKSGDRPRDDIHLAGDEKDLACGVVYKSSMRGGVKDTDGKPIASDWVAVNAAALVHGAKKPMGQSVGAYDTCDTEQVANPDNIKYSEAMRTVLIGEDSNNHLNNFIWAVDPATGAAVRIFSAPAGAENTGLQAVDAANGFAYVMANLQHPGATDELQRYPVEIARQLRSLVDQRGAVGYLGPLPAMMR</sequence>
<gene>
    <name evidence="2" type="ORF">HQ394_03665</name>
</gene>
<proteinExistence type="predicted"/>
<reference evidence="2 3" key="1">
    <citation type="submission" date="2020-05" db="EMBL/GenBank/DDBJ databases">
        <title>Complete closed genome sequence of Defluviicoccus vanus.</title>
        <authorList>
            <person name="Bessarab I."/>
            <person name="Arumugam K."/>
            <person name="Maszenan A.M."/>
            <person name="Seviour R.J."/>
            <person name="Williams R.B."/>
        </authorList>
    </citation>
    <scope>NUCLEOTIDE SEQUENCE [LARGE SCALE GENOMIC DNA]</scope>
    <source>
        <strain evidence="2 3">Ben 114</strain>
    </source>
</reference>
<keyword evidence="3" id="KW-1185">Reference proteome</keyword>
<organism evidence="2 3">
    <name type="scientific">Defluviicoccus vanus</name>
    <dbReference type="NCBI Taxonomy" id="111831"/>
    <lineage>
        <taxon>Bacteria</taxon>
        <taxon>Pseudomonadati</taxon>
        <taxon>Pseudomonadota</taxon>
        <taxon>Alphaproteobacteria</taxon>
        <taxon>Rhodospirillales</taxon>
        <taxon>Rhodospirillaceae</taxon>
        <taxon>Defluviicoccus</taxon>
    </lineage>
</organism>
<dbReference type="Proteomes" id="UP000516369">
    <property type="component" value="Chromosome"/>
</dbReference>